<feature type="chain" id="PRO_5047096823" evidence="1">
    <location>
        <begin position="38"/>
        <end position="436"/>
    </location>
</feature>
<dbReference type="EMBL" id="JAMTCJ010000003">
    <property type="protein sequence ID" value="MCP2177084.1"/>
    <property type="molecule type" value="Genomic_DNA"/>
</dbReference>
<evidence type="ECO:0000256" key="1">
    <source>
        <dbReference type="SAM" id="SignalP"/>
    </source>
</evidence>
<evidence type="ECO:0000313" key="2">
    <source>
        <dbReference type="EMBL" id="MCP2177084.1"/>
    </source>
</evidence>
<organism evidence="2 3">
    <name type="scientific">Williamsia maris</name>
    <dbReference type="NCBI Taxonomy" id="72806"/>
    <lineage>
        <taxon>Bacteria</taxon>
        <taxon>Bacillati</taxon>
        <taxon>Actinomycetota</taxon>
        <taxon>Actinomycetes</taxon>
        <taxon>Mycobacteriales</taxon>
        <taxon>Nocardiaceae</taxon>
        <taxon>Williamsia</taxon>
    </lineage>
</organism>
<dbReference type="InterPro" id="IPR005152">
    <property type="entry name" value="Lipase_secreted"/>
</dbReference>
<dbReference type="SUPFAM" id="SSF53474">
    <property type="entry name" value="alpha/beta-Hydrolases"/>
    <property type="match status" value="1"/>
</dbReference>
<dbReference type="PANTHER" id="PTHR34853">
    <property type="match status" value="1"/>
</dbReference>
<keyword evidence="1" id="KW-0732">Signal</keyword>
<protein>
    <submittedName>
        <fullName evidence="2">Pimeloyl-ACP methyl ester carboxylesterase</fullName>
    </submittedName>
</protein>
<comment type="caution">
    <text evidence="2">The sequence shown here is derived from an EMBL/GenBank/DDBJ whole genome shotgun (WGS) entry which is preliminary data.</text>
</comment>
<keyword evidence="3" id="KW-1185">Reference proteome</keyword>
<name>A0ABT1HFX3_9NOCA</name>
<dbReference type="PANTHER" id="PTHR34853:SF1">
    <property type="entry name" value="LIPASE 5"/>
    <property type="match status" value="1"/>
</dbReference>
<evidence type="ECO:0000313" key="3">
    <source>
        <dbReference type="Proteomes" id="UP001206895"/>
    </source>
</evidence>
<proteinExistence type="predicted"/>
<dbReference type="InterPro" id="IPR029058">
    <property type="entry name" value="AB_hydrolase_fold"/>
</dbReference>
<reference evidence="2 3" key="1">
    <citation type="submission" date="2022-06" db="EMBL/GenBank/DDBJ databases">
        <title>Genomic Encyclopedia of Archaeal and Bacterial Type Strains, Phase II (KMG-II): from individual species to whole genera.</title>
        <authorList>
            <person name="Goeker M."/>
        </authorList>
    </citation>
    <scope>NUCLEOTIDE SEQUENCE [LARGE SCALE GENOMIC DNA]</scope>
    <source>
        <strain evidence="2 3">DSM 44693</strain>
    </source>
</reference>
<dbReference type="PIRSF" id="PIRSF029171">
    <property type="entry name" value="Esterase_LipA"/>
    <property type="match status" value="1"/>
</dbReference>
<gene>
    <name evidence="2" type="ORF">LX13_002912</name>
</gene>
<accession>A0ABT1HFX3</accession>
<dbReference type="RefSeq" id="WP_253662059.1">
    <property type="nucleotide sequence ID" value="NZ_BAAAJQ010000001.1"/>
</dbReference>
<dbReference type="Pfam" id="PF03583">
    <property type="entry name" value="LIP"/>
    <property type="match status" value="1"/>
</dbReference>
<sequence>MTLGRRRAPGARTTRSGRLVRAAVPVLVAVLAMAGCATDPPSDVSIPIRQDRPSAPLISPYPTPQIVSPVDDRKPGAVVSVKDPPQGVDEQLSELGVTVKRIVYRSTSGVDGAATRTSAIAIIPNGPPPPGGWTMVAYGHGNTGVIPHCAPSLYSSLLGNAKIIAGTVIKGYAVVMPDLQGLGEPGPVNPFFDGRTYGYNMIDSIRAFHAIAPQTLSKKWISSGLSLGGLASWGAVDLANEYGQGLDLLGGVTVVPAADMTNLVDKAEAGTLTRDQYPVWIYLLQSLSQTYPSQVRLDDFRSAYAKSKWSALVECLPVENPSLTDVLQARDSLTADDLRPKSQSAADFVRRVLRQRALPIGRGTAPTLVMYGTSDPLVDPEWTQRAIANSCAESQNLIIVKRIGETHSNIDSSQTADFLNTLRSGGPTASNCGNRP</sequence>
<dbReference type="Gene3D" id="3.40.50.1820">
    <property type="entry name" value="alpha/beta hydrolase"/>
    <property type="match status" value="1"/>
</dbReference>
<feature type="signal peptide" evidence="1">
    <location>
        <begin position="1"/>
        <end position="37"/>
    </location>
</feature>
<dbReference type="Proteomes" id="UP001206895">
    <property type="component" value="Unassembled WGS sequence"/>
</dbReference>